<feature type="transmembrane region" description="Helical" evidence="14">
    <location>
        <begin position="23"/>
        <end position="46"/>
    </location>
</feature>
<dbReference type="InterPro" id="IPR050516">
    <property type="entry name" value="Olfactory_GPCR"/>
</dbReference>
<dbReference type="InterPro" id="IPR017452">
    <property type="entry name" value="GPCR_Rhodpsn_7TM"/>
</dbReference>
<evidence type="ECO:0000256" key="4">
    <source>
        <dbReference type="ARBA" id="ARBA00022475"/>
    </source>
</evidence>
<dbReference type="InterPro" id="IPR000276">
    <property type="entry name" value="GPCR_Rhodpsn"/>
</dbReference>
<dbReference type="GO" id="GO:0004930">
    <property type="term" value="F:G protein-coupled receptor activity"/>
    <property type="evidence" value="ECO:0007669"/>
    <property type="project" value="UniProtKB-KW"/>
</dbReference>
<evidence type="ECO:0000256" key="14">
    <source>
        <dbReference type="RuleBase" id="RU363047"/>
    </source>
</evidence>
<feature type="transmembrane region" description="Helical" evidence="14">
    <location>
        <begin position="200"/>
        <end position="228"/>
    </location>
</feature>
<evidence type="ECO:0000256" key="8">
    <source>
        <dbReference type="ARBA" id="ARBA00022989"/>
    </source>
</evidence>
<sequence>MENQTTVTEFTLLGLSNDSHLQIPLFLVFLVIYLITLVGNILIILVIKVDPHLHTPMYFFLSNLSFLDICYSSVTVPKMLENFLAKQKTISLSGCIAQIFFFIFMVGTEIFLLSLALLTVMAYDRYVAICHPLHYGMLMNRGRCAQMAAGAWLSSMVCAVIHTGNTFRLRFCRSNMVGQFFCNIPQLLKLSCGDTRVNDIVMLVLGSVAAVSCFVFIFVSYINIFFTVMRIPSNQGRYKAFSTCLPHLIVFCLFLGTSALTYMGPRSKSSKALDLVVAVFYSVVPPTMNPIIYSLRNNEIRGALRKMLIAHQPGPICIRWI</sequence>
<dbReference type="Gene3D" id="1.20.1070.10">
    <property type="entry name" value="Rhodopsin 7-helix transmembrane proteins"/>
    <property type="match status" value="1"/>
</dbReference>
<dbReference type="PRINTS" id="PR00245">
    <property type="entry name" value="OLFACTORYR"/>
</dbReference>
<reference evidence="16" key="1">
    <citation type="submission" date="2025-08" db="UniProtKB">
        <authorList>
            <consortium name="Ensembl"/>
        </authorList>
    </citation>
    <scope>IDENTIFICATION</scope>
</reference>
<feature type="transmembrane region" description="Helical" evidence="14">
    <location>
        <begin position="96"/>
        <end position="123"/>
    </location>
</feature>
<keyword evidence="4 14" id="KW-1003">Cell membrane</keyword>
<evidence type="ECO:0000256" key="2">
    <source>
        <dbReference type="ARBA" id="ARBA00004651"/>
    </source>
</evidence>
<dbReference type="Pfam" id="PF13853">
    <property type="entry name" value="7tm_4"/>
    <property type="match status" value="1"/>
</dbReference>
<feature type="transmembrane region" description="Helical" evidence="14">
    <location>
        <begin position="240"/>
        <end position="263"/>
    </location>
</feature>
<evidence type="ECO:0000256" key="9">
    <source>
        <dbReference type="ARBA" id="ARBA00023040"/>
    </source>
</evidence>
<dbReference type="InterPro" id="IPR000725">
    <property type="entry name" value="Olfact_rcpt"/>
</dbReference>
<dbReference type="AlphaFoldDB" id="A0A8C3IHP1"/>
<keyword evidence="8 14" id="KW-1133">Transmembrane helix</keyword>
<protein>
    <recommendedName>
        <fullName evidence="14">Olfactory receptor</fullName>
    </recommendedName>
</protein>
<comment type="subcellular location">
    <subcellularLocation>
        <location evidence="2 14">Cell membrane</location>
        <topology evidence="2 14">Multi-pass membrane protein</topology>
    </subcellularLocation>
</comment>
<keyword evidence="10 14" id="KW-0472">Membrane</keyword>
<dbReference type="FunFam" id="1.20.1070.10:FF:000037">
    <property type="entry name" value="Olfactory receptor"/>
    <property type="match status" value="1"/>
</dbReference>
<feature type="transmembrane region" description="Helical" evidence="14">
    <location>
        <begin position="58"/>
        <end position="76"/>
    </location>
</feature>
<keyword evidence="9 13" id="KW-0297">G-protein coupled receptor</keyword>
<feature type="transmembrane region" description="Helical" evidence="14">
    <location>
        <begin position="275"/>
        <end position="295"/>
    </location>
</feature>
<feature type="domain" description="G-protein coupled receptors family 1 profile" evidence="15">
    <location>
        <begin position="39"/>
        <end position="293"/>
    </location>
</feature>
<evidence type="ECO:0000256" key="3">
    <source>
        <dbReference type="ARBA" id="ARBA00010663"/>
    </source>
</evidence>
<keyword evidence="11 13" id="KW-0675">Receptor</keyword>
<evidence type="ECO:0000256" key="7">
    <source>
        <dbReference type="ARBA" id="ARBA00022725"/>
    </source>
</evidence>
<organism evidence="16 17">
    <name type="scientific">Chrysemys picta bellii</name>
    <name type="common">Western painted turtle</name>
    <name type="synonym">Emys bellii</name>
    <dbReference type="NCBI Taxonomy" id="8478"/>
    <lineage>
        <taxon>Eukaryota</taxon>
        <taxon>Metazoa</taxon>
        <taxon>Chordata</taxon>
        <taxon>Craniata</taxon>
        <taxon>Vertebrata</taxon>
        <taxon>Euteleostomi</taxon>
        <taxon>Archelosauria</taxon>
        <taxon>Testudinata</taxon>
        <taxon>Testudines</taxon>
        <taxon>Cryptodira</taxon>
        <taxon>Durocryptodira</taxon>
        <taxon>Testudinoidea</taxon>
        <taxon>Emydidae</taxon>
        <taxon>Chrysemys</taxon>
    </lineage>
</organism>
<evidence type="ECO:0000256" key="13">
    <source>
        <dbReference type="RuleBase" id="RU000688"/>
    </source>
</evidence>
<keyword evidence="5 14" id="KW-0716">Sensory transduction</keyword>
<dbReference type="FunFam" id="1.10.1220.70:FF:000001">
    <property type="entry name" value="Olfactory receptor"/>
    <property type="match status" value="1"/>
</dbReference>
<keyword evidence="17" id="KW-1185">Reference proteome</keyword>
<dbReference type="PANTHER" id="PTHR26452">
    <property type="entry name" value="OLFACTORY RECEPTOR"/>
    <property type="match status" value="1"/>
</dbReference>
<evidence type="ECO:0000256" key="12">
    <source>
        <dbReference type="ARBA" id="ARBA00023224"/>
    </source>
</evidence>
<comment type="similarity">
    <text evidence="3 13">Belongs to the G-protein coupled receptor 1 family.</text>
</comment>
<dbReference type="PROSITE" id="PS00237">
    <property type="entry name" value="G_PROTEIN_RECEP_F1_1"/>
    <property type="match status" value="1"/>
</dbReference>
<evidence type="ECO:0000259" key="15">
    <source>
        <dbReference type="PROSITE" id="PS50262"/>
    </source>
</evidence>
<keyword evidence="6 13" id="KW-0812">Transmembrane</keyword>
<comment type="function">
    <text evidence="1">Odorant receptor.</text>
</comment>
<accession>A0A8C3IHP1</accession>
<dbReference type="OMA" id="PICIRWI"/>
<evidence type="ECO:0000313" key="17">
    <source>
        <dbReference type="Proteomes" id="UP000694380"/>
    </source>
</evidence>
<evidence type="ECO:0000256" key="6">
    <source>
        <dbReference type="ARBA" id="ARBA00022692"/>
    </source>
</evidence>
<dbReference type="GO" id="GO:0005886">
    <property type="term" value="C:plasma membrane"/>
    <property type="evidence" value="ECO:0007669"/>
    <property type="project" value="UniProtKB-SubCell"/>
</dbReference>
<dbReference type="GO" id="GO:0004984">
    <property type="term" value="F:olfactory receptor activity"/>
    <property type="evidence" value="ECO:0007669"/>
    <property type="project" value="InterPro"/>
</dbReference>
<evidence type="ECO:0000256" key="10">
    <source>
        <dbReference type="ARBA" id="ARBA00023136"/>
    </source>
</evidence>
<dbReference type="PROSITE" id="PS50262">
    <property type="entry name" value="G_PROTEIN_RECEP_F1_2"/>
    <property type="match status" value="1"/>
</dbReference>
<dbReference type="CDD" id="cd15227">
    <property type="entry name" value="7tmA_OR14-like"/>
    <property type="match status" value="1"/>
</dbReference>
<evidence type="ECO:0000256" key="11">
    <source>
        <dbReference type="ARBA" id="ARBA00023170"/>
    </source>
</evidence>
<dbReference type="Ensembl" id="ENSCPBT00000038384.1">
    <property type="protein sequence ID" value="ENSCPBP00000032631.1"/>
    <property type="gene ID" value="ENSCPBG00000022881.1"/>
</dbReference>
<name>A0A8C3IHP1_CHRPI</name>
<dbReference type="SUPFAM" id="SSF81321">
    <property type="entry name" value="Family A G protein-coupled receptor-like"/>
    <property type="match status" value="1"/>
</dbReference>
<feature type="transmembrane region" description="Helical" evidence="14">
    <location>
        <begin position="144"/>
        <end position="164"/>
    </location>
</feature>
<keyword evidence="7 14" id="KW-0552">Olfaction</keyword>
<dbReference type="Proteomes" id="UP000694380">
    <property type="component" value="Unplaced"/>
</dbReference>
<keyword evidence="12 13" id="KW-0807">Transducer</keyword>
<evidence type="ECO:0000256" key="1">
    <source>
        <dbReference type="ARBA" id="ARBA00002936"/>
    </source>
</evidence>
<evidence type="ECO:0000313" key="16">
    <source>
        <dbReference type="Ensembl" id="ENSCPBP00000032631.1"/>
    </source>
</evidence>
<dbReference type="PRINTS" id="PR00237">
    <property type="entry name" value="GPCRRHODOPSN"/>
</dbReference>
<evidence type="ECO:0000256" key="5">
    <source>
        <dbReference type="ARBA" id="ARBA00022606"/>
    </source>
</evidence>
<dbReference type="GeneTree" id="ENSGT01050000244828"/>
<reference evidence="16" key="2">
    <citation type="submission" date="2025-09" db="UniProtKB">
        <authorList>
            <consortium name="Ensembl"/>
        </authorList>
    </citation>
    <scope>IDENTIFICATION</scope>
</reference>
<proteinExistence type="inferred from homology"/>